<name>A0ABW1ZCB4_9BACT</name>
<dbReference type="Pfam" id="PF04365">
    <property type="entry name" value="BrnT_toxin"/>
    <property type="match status" value="1"/>
</dbReference>
<evidence type="ECO:0000313" key="1">
    <source>
        <dbReference type="EMBL" id="MFC6646590.1"/>
    </source>
</evidence>
<dbReference type="Proteomes" id="UP001596391">
    <property type="component" value="Unassembled WGS sequence"/>
</dbReference>
<dbReference type="Gene3D" id="3.10.450.530">
    <property type="entry name" value="Ribonuclease toxin, BrnT, of type II toxin-antitoxin system"/>
    <property type="match status" value="1"/>
</dbReference>
<protein>
    <submittedName>
        <fullName evidence="1">BrnT family toxin</fullName>
    </submittedName>
</protein>
<proteinExistence type="predicted"/>
<evidence type="ECO:0000313" key="2">
    <source>
        <dbReference type="Proteomes" id="UP001596391"/>
    </source>
</evidence>
<dbReference type="EMBL" id="JBHSWI010000001">
    <property type="protein sequence ID" value="MFC6646590.1"/>
    <property type="molecule type" value="Genomic_DNA"/>
</dbReference>
<dbReference type="RefSeq" id="WP_263370246.1">
    <property type="nucleotide sequence ID" value="NZ_JAGSYD010000001.1"/>
</dbReference>
<organism evidence="1 2">
    <name type="scientific">Granulicella cerasi</name>
    <dbReference type="NCBI Taxonomy" id="741063"/>
    <lineage>
        <taxon>Bacteria</taxon>
        <taxon>Pseudomonadati</taxon>
        <taxon>Acidobacteriota</taxon>
        <taxon>Terriglobia</taxon>
        <taxon>Terriglobales</taxon>
        <taxon>Acidobacteriaceae</taxon>
        <taxon>Granulicella</taxon>
    </lineage>
</organism>
<dbReference type="InterPro" id="IPR038573">
    <property type="entry name" value="BrnT_sf"/>
</dbReference>
<comment type="caution">
    <text evidence="1">The sequence shown here is derived from an EMBL/GenBank/DDBJ whole genome shotgun (WGS) entry which is preliminary data.</text>
</comment>
<sequence>MRLSFEFDPRKAASNLVKHGVSFSEAMTVFHDPLAVTFADEVHSEEEDRWITIGLSSRQRLLFISHLESDGNIRLIGARLAEKPERDAYEQP</sequence>
<reference evidence="2" key="1">
    <citation type="journal article" date="2019" name="Int. J. Syst. Evol. Microbiol.">
        <title>The Global Catalogue of Microorganisms (GCM) 10K type strain sequencing project: providing services to taxonomists for standard genome sequencing and annotation.</title>
        <authorList>
            <consortium name="The Broad Institute Genomics Platform"/>
            <consortium name="The Broad Institute Genome Sequencing Center for Infectious Disease"/>
            <person name="Wu L."/>
            <person name="Ma J."/>
        </authorList>
    </citation>
    <scope>NUCLEOTIDE SEQUENCE [LARGE SCALE GENOMIC DNA]</scope>
    <source>
        <strain evidence="2">CGMCC 1.16026</strain>
    </source>
</reference>
<keyword evidence="2" id="KW-1185">Reference proteome</keyword>
<gene>
    <name evidence="1" type="ORF">ACFQBQ_13540</name>
</gene>
<accession>A0ABW1ZCB4</accession>
<dbReference type="InterPro" id="IPR007460">
    <property type="entry name" value="BrnT_toxin"/>
</dbReference>